<keyword evidence="1" id="KW-1133">Transmembrane helix</keyword>
<evidence type="ECO:0000256" key="1">
    <source>
        <dbReference type="SAM" id="Phobius"/>
    </source>
</evidence>
<protein>
    <recommendedName>
        <fullName evidence="4">DUF2500 domain-containing protein</fullName>
    </recommendedName>
</protein>
<evidence type="ECO:0000313" key="3">
    <source>
        <dbReference type="Proteomes" id="UP000605427"/>
    </source>
</evidence>
<comment type="caution">
    <text evidence="2">The sequence shown here is derived from an EMBL/GenBank/DDBJ whole genome shotgun (WGS) entry which is preliminary data.</text>
</comment>
<dbReference type="Proteomes" id="UP000605427">
    <property type="component" value="Unassembled WGS sequence"/>
</dbReference>
<organism evidence="2 3">
    <name type="scientific">Saccharibacillus endophyticus</name>
    <dbReference type="NCBI Taxonomy" id="2060666"/>
    <lineage>
        <taxon>Bacteria</taxon>
        <taxon>Bacillati</taxon>
        <taxon>Bacillota</taxon>
        <taxon>Bacilli</taxon>
        <taxon>Bacillales</taxon>
        <taxon>Paenibacillaceae</taxon>
        <taxon>Saccharibacillus</taxon>
    </lineage>
</organism>
<keyword evidence="1" id="KW-0812">Transmembrane</keyword>
<feature type="transmembrane region" description="Helical" evidence="1">
    <location>
        <begin position="43"/>
        <end position="69"/>
    </location>
</feature>
<name>A0ABQ2A4R8_9BACL</name>
<gene>
    <name evidence="2" type="ORF">GCM10007362_38760</name>
</gene>
<keyword evidence="3" id="KW-1185">Reference proteome</keyword>
<evidence type="ECO:0000313" key="2">
    <source>
        <dbReference type="EMBL" id="GGH84219.1"/>
    </source>
</evidence>
<dbReference type="Gene3D" id="2.40.50.660">
    <property type="match status" value="1"/>
</dbReference>
<evidence type="ECO:0008006" key="4">
    <source>
        <dbReference type="Google" id="ProtNLM"/>
    </source>
</evidence>
<dbReference type="EMBL" id="BMDD01000005">
    <property type="protein sequence ID" value="GGH84219.1"/>
    <property type="molecule type" value="Genomic_DNA"/>
</dbReference>
<reference evidence="3" key="1">
    <citation type="journal article" date="2019" name="Int. J. Syst. Evol. Microbiol.">
        <title>The Global Catalogue of Microorganisms (GCM) 10K type strain sequencing project: providing services to taxonomists for standard genome sequencing and annotation.</title>
        <authorList>
            <consortium name="The Broad Institute Genomics Platform"/>
            <consortium name="The Broad Institute Genome Sequencing Center for Infectious Disease"/>
            <person name="Wu L."/>
            <person name="Ma J."/>
        </authorList>
    </citation>
    <scope>NUCLEOTIDE SEQUENCE [LARGE SCALE GENOMIC DNA]</scope>
    <source>
        <strain evidence="3">CCM 8702</strain>
    </source>
</reference>
<sequence length="155" mass="17421">MIGMGWPDGEFRQDINGNVVYETTSHEPGIMERISGFFDGAPLWFVIPFILIMVLITLTFVFGIGSAIIKSAKEKRNNEAAGILTVPARVFGKREEMRGGGESRVRTVYHLAFELENGERKEFQVEGERYGVTAEGDSGMLTFMGTKFEKFERAR</sequence>
<dbReference type="Pfam" id="PF10694">
    <property type="entry name" value="DUF2500"/>
    <property type="match status" value="1"/>
</dbReference>
<proteinExistence type="predicted"/>
<dbReference type="InterPro" id="IPR019635">
    <property type="entry name" value="DUF2500"/>
</dbReference>
<keyword evidence="1" id="KW-0472">Membrane</keyword>
<dbReference type="RefSeq" id="WP_172241078.1">
    <property type="nucleotide sequence ID" value="NZ_BMDD01000005.1"/>
</dbReference>
<accession>A0ABQ2A4R8</accession>